<comment type="caution">
    <text evidence="2">The sequence shown here is derived from an EMBL/GenBank/DDBJ whole genome shotgun (WGS) entry which is preliminary data.</text>
</comment>
<feature type="signal peptide" evidence="1">
    <location>
        <begin position="1"/>
        <end position="26"/>
    </location>
</feature>
<name>A0ABT6W305_9ACTN</name>
<dbReference type="RefSeq" id="WP_271324672.1">
    <property type="nucleotide sequence ID" value="NZ_JAAGKO020000030.1"/>
</dbReference>
<protein>
    <recommendedName>
        <fullName evidence="4">LppX_LprAFG lipoprotein</fullName>
    </recommendedName>
</protein>
<keyword evidence="3" id="KW-1185">Reference proteome</keyword>
<reference evidence="2 3" key="1">
    <citation type="submission" date="2023-05" db="EMBL/GenBank/DDBJ databases">
        <title>Streptantibioticus silvisoli sp. nov., acidotolerant actinomycetes 1 from pine litter.</title>
        <authorList>
            <person name="Swiecimska M."/>
            <person name="Golinska P."/>
            <person name="Sangal V."/>
            <person name="Wachnowicz B."/>
            <person name="Goodfellow M."/>
        </authorList>
    </citation>
    <scope>NUCLEOTIDE SEQUENCE [LARGE SCALE GENOMIC DNA]</scope>
    <source>
        <strain evidence="2 3">SL54</strain>
    </source>
</reference>
<dbReference type="Gene3D" id="2.50.20.20">
    <property type="match status" value="1"/>
</dbReference>
<gene>
    <name evidence="2" type="ORF">POF43_020390</name>
</gene>
<organism evidence="2 3">
    <name type="scientific">Streptantibioticus silvisoli</name>
    <dbReference type="NCBI Taxonomy" id="2705255"/>
    <lineage>
        <taxon>Bacteria</taxon>
        <taxon>Bacillati</taxon>
        <taxon>Actinomycetota</taxon>
        <taxon>Actinomycetes</taxon>
        <taxon>Kitasatosporales</taxon>
        <taxon>Streptomycetaceae</taxon>
        <taxon>Streptantibioticus</taxon>
    </lineage>
</organism>
<proteinExistence type="predicted"/>
<evidence type="ECO:0000256" key="1">
    <source>
        <dbReference type="SAM" id="SignalP"/>
    </source>
</evidence>
<sequence length="297" mass="30473">MKHAGFRTAAAGVAAVAALGTLSACGGHSTKASANGSSSSGSTTAASPLAALRAAVTNTNQQQSAKVDGTTKTNQMSVTMKGTLDWSQGMSGNMTLKMSGAQASSATAQLGTDGAMQARYTPDAMFVDMGPTMAKSDGGKPWMKYSYDALAKQLGASGDAMKEEFQNNNPTRSVQMLIASGDVKSLGSATVNGVATTHYAGVVDVDKLLGAQPGLDAATVKQLQGQLKSQGIKNDHIDVWVDGHGLLVEKVEKCAMSSGTMNSTAFYTDYGVKVTVTPPPASQTMDVSKMLAQQGKS</sequence>
<dbReference type="PROSITE" id="PS51257">
    <property type="entry name" value="PROKAR_LIPOPROTEIN"/>
    <property type="match status" value="1"/>
</dbReference>
<evidence type="ECO:0008006" key="4">
    <source>
        <dbReference type="Google" id="ProtNLM"/>
    </source>
</evidence>
<evidence type="ECO:0000313" key="2">
    <source>
        <dbReference type="EMBL" id="MDI5965049.1"/>
    </source>
</evidence>
<accession>A0ABT6W305</accession>
<feature type="chain" id="PRO_5047452705" description="LppX_LprAFG lipoprotein" evidence="1">
    <location>
        <begin position="27"/>
        <end position="297"/>
    </location>
</feature>
<dbReference type="InterPro" id="IPR029046">
    <property type="entry name" value="LolA/LolB/LppX"/>
</dbReference>
<dbReference type="SUPFAM" id="SSF89392">
    <property type="entry name" value="Prokaryotic lipoproteins and lipoprotein localization factors"/>
    <property type="match status" value="1"/>
</dbReference>
<evidence type="ECO:0000313" key="3">
    <source>
        <dbReference type="Proteomes" id="UP001156398"/>
    </source>
</evidence>
<dbReference type="EMBL" id="JAAGKO020000030">
    <property type="protein sequence ID" value="MDI5965049.1"/>
    <property type="molecule type" value="Genomic_DNA"/>
</dbReference>
<dbReference type="Proteomes" id="UP001156398">
    <property type="component" value="Unassembled WGS sequence"/>
</dbReference>
<keyword evidence="1" id="KW-0732">Signal</keyword>